<dbReference type="PANTHER" id="PTHR30349:SF64">
    <property type="entry name" value="PROPHAGE INTEGRASE INTD-RELATED"/>
    <property type="match status" value="1"/>
</dbReference>
<evidence type="ECO:0000256" key="1">
    <source>
        <dbReference type="ARBA" id="ARBA00008857"/>
    </source>
</evidence>
<dbReference type="InterPro" id="IPR002104">
    <property type="entry name" value="Integrase_catalytic"/>
</dbReference>
<dbReference type="Pfam" id="PF02920">
    <property type="entry name" value="Integrase_DNA"/>
    <property type="match status" value="1"/>
</dbReference>
<feature type="domain" description="Tyr recombinase" evidence="5">
    <location>
        <begin position="188"/>
        <end position="399"/>
    </location>
</feature>
<dbReference type="SUPFAM" id="SSF54171">
    <property type="entry name" value="DNA-binding domain"/>
    <property type="match status" value="1"/>
</dbReference>
<comment type="caution">
    <text evidence="7">The sequence shown here is derived from an EMBL/GenBank/DDBJ whole genome shotgun (WGS) entry which is preliminary data.</text>
</comment>
<organism evidence="7 8">
    <name type="scientific">Hominilimicola fabiformis</name>
    <dbReference type="NCBI Taxonomy" id="2885356"/>
    <lineage>
        <taxon>Bacteria</taxon>
        <taxon>Bacillati</taxon>
        <taxon>Bacillota</taxon>
        <taxon>Clostridia</taxon>
        <taxon>Eubacteriales</taxon>
        <taxon>Oscillospiraceae</taxon>
        <taxon>Hominilimicola</taxon>
    </lineage>
</organism>
<dbReference type="InterPro" id="IPR050090">
    <property type="entry name" value="Tyrosine_recombinase_XerCD"/>
</dbReference>
<reference evidence="7 8" key="1">
    <citation type="submission" date="2021-10" db="EMBL/GenBank/DDBJ databases">
        <title>Anaerobic single-cell dispensing facilitates the cultivation of human gut bacteria.</title>
        <authorList>
            <person name="Afrizal A."/>
        </authorList>
    </citation>
    <scope>NUCLEOTIDE SEQUENCE [LARGE SCALE GENOMIC DNA]</scope>
    <source>
        <strain evidence="7 8">CLA-AA-H232</strain>
    </source>
</reference>
<dbReference type="Proteomes" id="UP001198242">
    <property type="component" value="Unassembled WGS sequence"/>
</dbReference>
<evidence type="ECO:0000259" key="5">
    <source>
        <dbReference type="PROSITE" id="PS51898"/>
    </source>
</evidence>
<dbReference type="GO" id="GO:0006310">
    <property type="term" value="P:DNA recombination"/>
    <property type="evidence" value="ECO:0007669"/>
    <property type="project" value="UniProtKB-KW"/>
</dbReference>
<keyword evidence="3" id="KW-0233">DNA recombination</keyword>
<dbReference type="GO" id="GO:0008907">
    <property type="term" value="F:integrase activity"/>
    <property type="evidence" value="ECO:0007669"/>
    <property type="project" value="InterPro"/>
</dbReference>
<dbReference type="PROSITE" id="PS51898">
    <property type="entry name" value="TYR_RECOMBINASE"/>
    <property type="match status" value="1"/>
</dbReference>
<dbReference type="InterPro" id="IPR044068">
    <property type="entry name" value="CB"/>
</dbReference>
<gene>
    <name evidence="7" type="ORF">LKE05_12745</name>
</gene>
<dbReference type="RefSeq" id="WP_308457089.1">
    <property type="nucleotide sequence ID" value="NZ_JAJEQM010000021.1"/>
</dbReference>
<name>A0AAE3E0V8_9FIRM</name>
<comment type="similarity">
    <text evidence="1">Belongs to the 'phage' integrase family.</text>
</comment>
<evidence type="ECO:0000256" key="4">
    <source>
        <dbReference type="PROSITE-ProRule" id="PRU01248"/>
    </source>
</evidence>
<dbReference type="CDD" id="cd01189">
    <property type="entry name" value="INT_ICEBs1_C_like"/>
    <property type="match status" value="1"/>
</dbReference>
<dbReference type="Gene3D" id="3.30.160.60">
    <property type="entry name" value="Classic Zinc Finger"/>
    <property type="match status" value="1"/>
</dbReference>
<dbReference type="PANTHER" id="PTHR30349">
    <property type="entry name" value="PHAGE INTEGRASE-RELATED"/>
    <property type="match status" value="1"/>
</dbReference>
<dbReference type="AlphaFoldDB" id="A0AAE3E0V8"/>
<evidence type="ECO:0000313" key="8">
    <source>
        <dbReference type="Proteomes" id="UP001198242"/>
    </source>
</evidence>
<dbReference type="InterPro" id="IPR016177">
    <property type="entry name" value="DNA-bd_dom_sf"/>
</dbReference>
<dbReference type="Pfam" id="PF00589">
    <property type="entry name" value="Phage_integrase"/>
    <property type="match status" value="1"/>
</dbReference>
<evidence type="ECO:0000256" key="2">
    <source>
        <dbReference type="ARBA" id="ARBA00023125"/>
    </source>
</evidence>
<dbReference type="GO" id="GO:0003677">
    <property type="term" value="F:DNA binding"/>
    <property type="evidence" value="ECO:0007669"/>
    <property type="project" value="UniProtKB-UniRule"/>
</dbReference>
<evidence type="ECO:0000259" key="6">
    <source>
        <dbReference type="PROSITE" id="PS51900"/>
    </source>
</evidence>
<evidence type="ECO:0000256" key="3">
    <source>
        <dbReference type="ARBA" id="ARBA00023172"/>
    </source>
</evidence>
<dbReference type="Gene3D" id="1.10.443.10">
    <property type="entry name" value="Intergrase catalytic core"/>
    <property type="match status" value="1"/>
</dbReference>
<feature type="domain" description="Core-binding (CB)" evidence="6">
    <location>
        <begin position="84"/>
        <end position="165"/>
    </location>
</feature>
<dbReference type="InterPro" id="IPR010998">
    <property type="entry name" value="Integrase_recombinase_N"/>
</dbReference>
<dbReference type="InterPro" id="IPR013762">
    <property type="entry name" value="Integrase-like_cat_sf"/>
</dbReference>
<dbReference type="SUPFAM" id="SSF56349">
    <property type="entry name" value="DNA breaking-rejoining enzymes"/>
    <property type="match status" value="1"/>
</dbReference>
<keyword evidence="8" id="KW-1185">Reference proteome</keyword>
<keyword evidence="2 4" id="KW-0238">DNA-binding</keyword>
<dbReference type="InterPro" id="IPR011010">
    <property type="entry name" value="DNA_brk_join_enz"/>
</dbReference>
<sequence>MGIRGRIRRDSKHRVLRAGESMRADGKYQFKYHIAGKPHFVYSWKLEPTDKLPAGKKPCLSLRELEKQIGYDLESQLDPMKRNITVNELVERYLSTKTGAKHSTVANYNFVKNILKKEEFSEAKIADVKTSDAKLFLIKMQSDGKGYSTVKSVRGVLRPAFQMAVDDDILNKNPFEFQLAGVVVNDSHTRTAITREQMRQFLKFVHDDNCYCKYYEVVYILFHTGMRISEFCGLTLKDIDLKNRIVNIDHQLQRTSDMQYVIESTKTNAGTRKLPITEEVVKCFQAIIEDREPQQREKMIDGYAGFLFYDKDNNPLVAMHWEHRFNHMVQRYNDIYRIQIPNITPHVCRHTYCSNMAKSGMNPKTLQYLMGHSDIGVTLNTYTHLGLEDAEDELKRMEDLNNARNELDKNSRRNLITQKMFRVI</sequence>
<dbReference type="InterPro" id="IPR004191">
    <property type="entry name" value="Integrase_Tn916-type_DNA-bd_N"/>
</dbReference>
<dbReference type="Gene3D" id="1.10.150.130">
    <property type="match status" value="1"/>
</dbReference>
<dbReference type="PROSITE" id="PS51900">
    <property type="entry name" value="CB"/>
    <property type="match status" value="1"/>
</dbReference>
<proteinExistence type="inferred from homology"/>
<dbReference type="EMBL" id="JAJEQM010000021">
    <property type="protein sequence ID" value="MCC2211649.1"/>
    <property type="molecule type" value="Genomic_DNA"/>
</dbReference>
<protein>
    <submittedName>
        <fullName evidence="7">Site-specific integrase</fullName>
    </submittedName>
</protein>
<accession>A0AAE3E0V8</accession>
<evidence type="ECO:0000313" key="7">
    <source>
        <dbReference type="EMBL" id="MCC2211649.1"/>
    </source>
</evidence>